<dbReference type="AlphaFoldDB" id="A0A4R8ZUY6"/>
<evidence type="ECO:0000259" key="1">
    <source>
        <dbReference type="SMART" id="SM00966"/>
    </source>
</evidence>
<name>A0A4R8ZUY6_9MICO</name>
<feature type="domain" description="SpoVT-AbrB" evidence="1">
    <location>
        <begin position="7"/>
        <end position="52"/>
    </location>
</feature>
<evidence type="ECO:0000313" key="3">
    <source>
        <dbReference type="Proteomes" id="UP000297447"/>
    </source>
</evidence>
<dbReference type="SMART" id="SM00966">
    <property type="entry name" value="SpoVT_AbrB"/>
    <property type="match status" value="1"/>
</dbReference>
<proteinExistence type="predicted"/>
<keyword evidence="3" id="KW-1185">Reference proteome</keyword>
<dbReference type="GO" id="GO:0003677">
    <property type="term" value="F:DNA binding"/>
    <property type="evidence" value="ECO:0007669"/>
    <property type="project" value="UniProtKB-KW"/>
</dbReference>
<evidence type="ECO:0000313" key="2">
    <source>
        <dbReference type="EMBL" id="TFD46974.1"/>
    </source>
</evidence>
<dbReference type="NCBIfam" id="TIGR01439">
    <property type="entry name" value="lp_hng_hel_AbrB"/>
    <property type="match status" value="1"/>
</dbReference>
<accession>A0A4R8ZUY6</accession>
<keyword evidence="2" id="KW-0238">DNA-binding</keyword>
<dbReference type="Proteomes" id="UP000297447">
    <property type="component" value="Unassembled WGS sequence"/>
</dbReference>
<organism evidence="2 3">
    <name type="scientific">Cryobacterium frigoriphilum</name>
    <dbReference type="NCBI Taxonomy" id="1259150"/>
    <lineage>
        <taxon>Bacteria</taxon>
        <taxon>Bacillati</taxon>
        <taxon>Actinomycetota</taxon>
        <taxon>Actinomycetes</taxon>
        <taxon>Micrococcales</taxon>
        <taxon>Microbacteriaceae</taxon>
        <taxon>Cryobacterium</taxon>
    </lineage>
</organism>
<protein>
    <submittedName>
        <fullName evidence="2">AbrB/MazE/SpoVT family DNA-binding domain-containing protein</fullName>
    </submittedName>
</protein>
<dbReference type="InterPro" id="IPR007159">
    <property type="entry name" value="SpoVT-AbrB_dom"/>
</dbReference>
<sequence>MNGTYQVVMGDRGRFVVPAELRTRLHLAEGTPLVLLDTPAGLVLLTRDQLRERVRADVAGVDLVSSLLAERRQQASAEDAA</sequence>
<dbReference type="SUPFAM" id="SSF89447">
    <property type="entry name" value="AbrB/MazE/MraZ-like"/>
    <property type="match status" value="1"/>
</dbReference>
<dbReference type="InterPro" id="IPR037914">
    <property type="entry name" value="SpoVT-AbrB_sf"/>
</dbReference>
<reference evidence="2 3" key="1">
    <citation type="submission" date="2019-03" db="EMBL/GenBank/DDBJ databases">
        <title>Genomics of glacier-inhabiting Cryobacterium strains.</title>
        <authorList>
            <person name="Liu Q."/>
            <person name="Xin Y.-H."/>
        </authorList>
    </citation>
    <scope>NUCLEOTIDE SEQUENCE [LARGE SCALE GENOMIC DNA]</scope>
    <source>
        <strain evidence="2 3">Hh14</strain>
    </source>
</reference>
<dbReference type="EMBL" id="SOHE01000069">
    <property type="protein sequence ID" value="TFD46974.1"/>
    <property type="molecule type" value="Genomic_DNA"/>
</dbReference>
<dbReference type="OrthoDB" id="3268570at2"/>
<comment type="caution">
    <text evidence="2">The sequence shown here is derived from an EMBL/GenBank/DDBJ whole genome shotgun (WGS) entry which is preliminary data.</text>
</comment>
<gene>
    <name evidence="2" type="ORF">E3T55_16525</name>
</gene>